<reference evidence="2" key="2">
    <citation type="submission" date="2024-06" db="UniProtKB">
        <authorList>
            <consortium name="EnsemblMetazoa"/>
        </authorList>
    </citation>
    <scope>IDENTIFICATION</scope>
</reference>
<evidence type="ECO:0000313" key="3">
    <source>
        <dbReference type="Proteomes" id="UP000007879"/>
    </source>
</evidence>
<feature type="region of interest" description="Disordered" evidence="1">
    <location>
        <begin position="47"/>
        <end position="265"/>
    </location>
</feature>
<feature type="compositionally biased region" description="Polar residues" evidence="1">
    <location>
        <begin position="114"/>
        <end position="135"/>
    </location>
</feature>
<feature type="compositionally biased region" description="Low complexity" evidence="1">
    <location>
        <begin position="140"/>
        <end position="151"/>
    </location>
</feature>
<dbReference type="Proteomes" id="UP000007879">
    <property type="component" value="Unassembled WGS sequence"/>
</dbReference>
<reference evidence="3" key="1">
    <citation type="journal article" date="2010" name="Nature">
        <title>The Amphimedon queenslandica genome and the evolution of animal complexity.</title>
        <authorList>
            <person name="Srivastava M."/>
            <person name="Simakov O."/>
            <person name="Chapman J."/>
            <person name="Fahey B."/>
            <person name="Gauthier M.E."/>
            <person name="Mitros T."/>
            <person name="Richards G.S."/>
            <person name="Conaco C."/>
            <person name="Dacre M."/>
            <person name="Hellsten U."/>
            <person name="Larroux C."/>
            <person name="Putnam N.H."/>
            <person name="Stanke M."/>
            <person name="Adamska M."/>
            <person name="Darling A."/>
            <person name="Degnan S.M."/>
            <person name="Oakley T.H."/>
            <person name="Plachetzki D.C."/>
            <person name="Zhai Y."/>
            <person name="Adamski M."/>
            <person name="Calcino A."/>
            <person name="Cummins S.F."/>
            <person name="Goodstein D.M."/>
            <person name="Harris C."/>
            <person name="Jackson D.J."/>
            <person name="Leys S.P."/>
            <person name="Shu S."/>
            <person name="Woodcroft B.J."/>
            <person name="Vervoort M."/>
            <person name="Kosik K.S."/>
            <person name="Manning G."/>
            <person name="Degnan B.M."/>
            <person name="Rokhsar D.S."/>
        </authorList>
    </citation>
    <scope>NUCLEOTIDE SEQUENCE [LARGE SCALE GENOMIC DNA]</scope>
</reference>
<dbReference type="GeneID" id="109585514"/>
<dbReference type="KEGG" id="aqu:109585514"/>
<evidence type="ECO:0000256" key="1">
    <source>
        <dbReference type="SAM" id="MobiDB-lite"/>
    </source>
</evidence>
<keyword evidence="3" id="KW-1185">Reference proteome</keyword>
<dbReference type="RefSeq" id="XP_019857199.1">
    <property type="nucleotide sequence ID" value="XM_020001640.1"/>
</dbReference>
<protein>
    <submittedName>
        <fullName evidence="2">Uncharacterized protein</fullName>
    </submittedName>
</protein>
<feature type="compositionally biased region" description="Basic and acidic residues" evidence="1">
    <location>
        <begin position="248"/>
        <end position="257"/>
    </location>
</feature>
<accession>A0AAN0JJP8</accession>
<proteinExistence type="predicted"/>
<name>A0AAN0JJP8_AMPQE</name>
<evidence type="ECO:0000313" key="2">
    <source>
        <dbReference type="EnsemblMetazoa" id="XP_019857199.1"/>
    </source>
</evidence>
<feature type="compositionally biased region" description="Polar residues" evidence="1">
    <location>
        <begin position="159"/>
        <end position="174"/>
    </location>
</feature>
<dbReference type="AlphaFoldDB" id="A0AAN0JJP8"/>
<organism evidence="2 3">
    <name type="scientific">Amphimedon queenslandica</name>
    <name type="common">Sponge</name>
    <dbReference type="NCBI Taxonomy" id="400682"/>
    <lineage>
        <taxon>Eukaryota</taxon>
        <taxon>Metazoa</taxon>
        <taxon>Porifera</taxon>
        <taxon>Demospongiae</taxon>
        <taxon>Heteroscleromorpha</taxon>
        <taxon>Haplosclerida</taxon>
        <taxon>Niphatidae</taxon>
        <taxon>Amphimedon</taxon>
    </lineage>
</organism>
<feature type="region of interest" description="Disordered" evidence="1">
    <location>
        <begin position="375"/>
        <end position="407"/>
    </location>
</feature>
<dbReference type="EnsemblMetazoa" id="XM_020001640.1">
    <property type="protein sequence ID" value="XP_019857199.1"/>
    <property type="gene ID" value="LOC109585514"/>
</dbReference>
<sequence>MIESPPIASNDIPDDRPKVSELIEFYESPSKGQLILTGKVKDSTLQETFKTLPPAAPVPSQSGQHEPFSIAKVPAQHLPIATKLSQSSQPLSPMEPKPKNESSQESMPPPLSPQIESLFQKPSQSTNNTSINLKPQETPLLSQFFSLQDQLPPIPPRRQSLSTVNAQPLSSQVKISAPHSPLPPRRQTITLPLPPKPRRPTITTQPPPKAPKPRRPSITNKPPPIASKPRRSQDSSSAPHDPTATVLQDKEGKKDPSSLEPMEGSMSPEYITMKEMLADLVDLLAGNASVISQLNNRLFSSDLIPKAVHVTVESTAGLSPYDRANKIFSSVLATLECHPNLNSVLSSLITSLQKVGLNDMAFKLSTKLRDKGGSIEVEQIEPPLAPKQQRPSLTKEPSLDEQYPDTKNDEHEYQIPHLQSVYVESPSSRPAVIQLSSKAEVARTIESLHQELTSLVTKIRKYFNELVSSGKLEVNDIRYHAEAYLKQALNLSLVNMDTIFNAISPHYDFFNFGLLKSLVHRFIPLSDDVHAELIQYIKNVDEFSELSQLKHIRSKIKEKLSSLPAAASPTTSNQTKVVIELNHRWEEMTLQNFKRVLQYYFGHKVTDIFFIVDIDFGSVVITLLIPTSLSQSIIDTISNNKESMSRLGILEVAVKIPIGRKDDNNFSTSLNELFKAADSFEEFMLLQLGADPNSKDEGEYGVIIEQNLL</sequence>